<name>A0A6H9URC0_9ACTN</name>
<dbReference type="InterPro" id="IPR011050">
    <property type="entry name" value="Pectin_lyase_fold/virulence"/>
</dbReference>
<accession>A0A6H9URC0</accession>
<evidence type="ECO:0000256" key="1">
    <source>
        <dbReference type="SAM" id="MobiDB-lite"/>
    </source>
</evidence>
<dbReference type="Gene3D" id="2.160.20.10">
    <property type="entry name" value="Single-stranded right-handed beta-helix, Pectin lyase-like"/>
    <property type="match status" value="1"/>
</dbReference>
<gene>
    <name evidence="2" type="ORF">F7R91_34595</name>
</gene>
<comment type="caution">
    <text evidence="2">The sequence shown here is derived from an EMBL/GenBank/DDBJ whole genome shotgun (WGS) entry which is preliminary data.</text>
</comment>
<evidence type="ECO:0000313" key="3">
    <source>
        <dbReference type="Proteomes" id="UP000442707"/>
    </source>
</evidence>
<dbReference type="InterPro" id="IPR012334">
    <property type="entry name" value="Pectin_lyas_fold"/>
</dbReference>
<dbReference type="InterPro" id="IPR006626">
    <property type="entry name" value="PbH1"/>
</dbReference>
<dbReference type="SMART" id="SM00710">
    <property type="entry name" value="PbH1"/>
    <property type="match status" value="4"/>
</dbReference>
<reference evidence="2 3" key="1">
    <citation type="submission" date="2019-09" db="EMBL/GenBank/DDBJ databases">
        <title>Screening of Novel Bioactive Compounds from Soil-Associated.</title>
        <authorList>
            <person name="Zhao S."/>
        </authorList>
    </citation>
    <scope>NUCLEOTIDE SEQUENCE [LARGE SCALE GENOMIC DNA]</scope>
    <source>
        <strain evidence="2 3">HIT-DPA4</strain>
    </source>
</reference>
<sequence>MAELCAGSVFDLSHSIVFTAPGQTVQTQGLPTGSAQALLRVTGDLATAIRGGDQSNATVQNIRVDGRRSELGRVPNGEALLEMGGRSEGQVVQNTTLSDPRGWSALHMTEGGVTNNIPTCQNSKILNNTIGPSGEDNGAWADGISLACGNSEVSGNTVTDATDGGIVIFGAPGSQVRNNTITARTRVLLGGINMVDFKPVNGNYAGTVVSGNTVDAAGSFIKIAMAMGTMPWGCGSSEVNYGATVMDNTLTGAHMGYGFVASGVRDWTVTGNADRSTHVGYPRRQLLGHPGLAAEGLPVGERRREQFAAVRLRPRPAPDEPAQHRREPRDRQPRRQQRHVRHGGERGLRAARRQPDACRELGEVRHHPTERRSGPVACQGEQ</sequence>
<evidence type="ECO:0000313" key="2">
    <source>
        <dbReference type="EMBL" id="KAB1140868.1"/>
    </source>
</evidence>
<protein>
    <submittedName>
        <fullName evidence="2">Right-handed parallel beta-helix repeat-containing protein</fullName>
    </submittedName>
</protein>
<feature type="compositionally biased region" description="Basic and acidic residues" evidence="1">
    <location>
        <begin position="316"/>
        <end position="333"/>
    </location>
</feature>
<feature type="region of interest" description="Disordered" evidence="1">
    <location>
        <begin position="311"/>
        <end position="382"/>
    </location>
</feature>
<feature type="compositionally biased region" description="Basic and acidic residues" evidence="1">
    <location>
        <begin position="342"/>
        <end position="373"/>
    </location>
</feature>
<proteinExistence type="predicted"/>
<dbReference type="EMBL" id="VZRB01000037">
    <property type="protein sequence ID" value="KAB1140868.1"/>
    <property type="molecule type" value="Genomic_DNA"/>
</dbReference>
<organism evidence="2 3">
    <name type="scientific">Streptomyces luteolifulvus</name>
    <dbReference type="NCBI Taxonomy" id="2615112"/>
    <lineage>
        <taxon>Bacteria</taxon>
        <taxon>Bacillati</taxon>
        <taxon>Actinomycetota</taxon>
        <taxon>Actinomycetes</taxon>
        <taxon>Kitasatosporales</taxon>
        <taxon>Streptomycetaceae</taxon>
        <taxon>Streptomyces</taxon>
    </lineage>
</organism>
<dbReference type="SUPFAM" id="SSF51126">
    <property type="entry name" value="Pectin lyase-like"/>
    <property type="match status" value="1"/>
</dbReference>
<dbReference type="NCBIfam" id="TIGR03804">
    <property type="entry name" value="para_beta_helix"/>
    <property type="match status" value="1"/>
</dbReference>
<keyword evidence="3" id="KW-1185">Reference proteome</keyword>
<dbReference type="Proteomes" id="UP000442707">
    <property type="component" value="Unassembled WGS sequence"/>
</dbReference>
<dbReference type="InterPro" id="IPR022441">
    <property type="entry name" value="Para_beta_helix_rpt-2"/>
</dbReference>
<dbReference type="AlphaFoldDB" id="A0A6H9URC0"/>